<reference evidence="2" key="1">
    <citation type="journal article" date="2019" name="Int. J. Syst. Evol. Microbiol.">
        <title>The Global Catalogue of Microorganisms (GCM) 10K type strain sequencing project: providing services to taxonomists for standard genome sequencing and annotation.</title>
        <authorList>
            <consortium name="The Broad Institute Genomics Platform"/>
            <consortium name="The Broad Institute Genome Sequencing Center for Infectious Disease"/>
            <person name="Wu L."/>
            <person name="Ma J."/>
        </authorList>
    </citation>
    <scope>NUCLEOTIDE SEQUENCE [LARGE SCALE GENOMIC DNA]</scope>
    <source>
        <strain evidence="2">CGMCC 1.18575</strain>
    </source>
</reference>
<dbReference type="InterPro" id="IPR029058">
    <property type="entry name" value="AB_hydrolase_fold"/>
</dbReference>
<evidence type="ECO:0008006" key="3">
    <source>
        <dbReference type="Google" id="ProtNLM"/>
    </source>
</evidence>
<dbReference type="Proteomes" id="UP001596113">
    <property type="component" value="Unassembled WGS sequence"/>
</dbReference>
<dbReference type="Gene3D" id="3.40.50.1820">
    <property type="entry name" value="alpha/beta hydrolase"/>
    <property type="match status" value="1"/>
</dbReference>
<gene>
    <name evidence="1" type="ORF">ACFPOF_31820</name>
</gene>
<dbReference type="RefSeq" id="WP_378139922.1">
    <property type="nucleotide sequence ID" value="NZ_JBHSMI010000067.1"/>
</dbReference>
<dbReference type="SUPFAM" id="SSF53474">
    <property type="entry name" value="alpha/beta-Hydrolases"/>
    <property type="match status" value="1"/>
</dbReference>
<comment type="caution">
    <text evidence="1">The sequence shown here is derived from an EMBL/GenBank/DDBJ whole genome shotgun (WGS) entry which is preliminary data.</text>
</comment>
<keyword evidence="2" id="KW-1185">Reference proteome</keyword>
<protein>
    <recommendedName>
        <fullName evidence="3">Serine aminopeptidase S33 domain-containing protein</fullName>
    </recommendedName>
</protein>
<dbReference type="EMBL" id="JBHSMI010000067">
    <property type="protein sequence ID" value="MFC5407342.1"/>
    <property type="molecule type" value="Genomic_DNA"/>
</dbReference>
<evidence type="ECO:0000313" key="1">
    <source>
        <dbReference type="EMBL" id="MFC5407342.1"/>
    </source>
</evidence>
<accession>A0ABW0I4B3</accession>
<sequence length="288" mass="33116">MWEQRVFGNERGICGIVSEPDDRRRDKDLVIALAGLAQPMSEKNDVFTDLRKMATEKNCHFVQFDYYGHGDSRGDFHEVNYSTMAYDARLVAKKMIHEIAPARIIFVANGLGGLIAYDTARYLARSNKKLPFCLILISVPVLRASHYGTLFSERGIEWLRTYGRADMKSLVPGNDYALFSDFSLKQLEYFWELGSHIMNLHGLEISLEFLKQLDRIDARGALDSYSHGRKYLIYGDKSGQSSLYNDISVSSKCLLQDVDYFYERCETKDTLINYVDWAIGNNRKFAFR</sequence>
<name>A0ABW0I4B3_9BACL</name>
<evidence type="ECO:0000313" key="2">
    <source>
        <dbReference type="Proteomes" id="UP001596113"/>
    </source>
</evidence>
<organism evidence="1 2">
    <name type="scientific">Cohnella soli</name>
    <dbReference type="NCBI Taxonomy" id="425005"/>
    <lineage>
        <taxon>Bacteria</taxon>
        <taxon>Bacillati</taxon>
        <taxon>Bacillota</taxon>
        <taxon>Bacilli</taxon>
        <taxon>Bacillales</taxon>
        <taxon>Paenibacillaceae</taxon>
        <taxon>Cohnella</taxon>
    </lineage>
</organism>
<proteinExistence type="predicted"/>